<keyword evidence="15" id="KW-1185">Reference proteome</keyword>
<keyword evidence="8 10" id="KW-0460">Magnesium</keyword>
<evidence type="ECO:0000256" key="3">
    <source>
        <dbReference type="ARBA" id="ARBA00005842"/>
    </source>
</evidence>
<dbReference type="GO" id="GO:0052381">
    <property type="term" value="F:tRNA dimethylallyltransferase activity"/>
    <property type="evidence" value="ECO:0007669"/>
    <property type="project" value="UniProtKB-UniRule"/>
</dbReference>
<dbReference type="HAMAP" id="MF_00185">
    <property type="entry name" value="IPP_trans"/>
    <property type="match status" value="1"/>
</dbReference>
<protein>
    <recommendedName>
        <fullName evidence="10">tRNA dimethylallyltransferase</fullName>
        <ecNumber evidence="10">2.5.1.75</ecNumber>
    </recommendedName>
    <alternativeName>
        <fullName evidence="10">Dimethylallyl diphosphate:tRNA dimethylallyltransferase</fullName>
        <shortName evidence="10">DMAPP:tRNA dimethylallyltransferase</shortName>
        <shortName evidence="10">DMATase</shortName>
    </alternativeName>
    <alternativeName>
        <fullName evidence="10">Isopentenyl-diphosphate:tRNA isopentenyltransferase</fullName>
        <shortName evidence="10">IPP transferase</shortName>
        <shortName evidence="10">IPPT</shortName>
        <shortName evidence="10">IPTase</shortName>
    </alternativeName>
</protein>
<dbReference type="Gene3D" id="1.10.20.140">
    <property type="match status" value="1"/>
</dbReference>
<dbReference type="InterPro" id="IPR039657">
    <property type="entry name" value="Dimethylallyltransferase"/>
</dbReference>
<keyword evidence="6 10" id="KW-0547">Nucleotide-binding</keyword>
<evidence type="ECO:0000313" key="15">
    <source>
        <dbReference type="Proteomes" id="UP000005540"/>
    </source>
</evidence>
<comment type="similarity">
    <text evidence="3 10 13">Belongs to the IPP transferase family.</text>
</comment>
<evidence type="ECO:0000256" key="4">
    <source>
        <dbReference type="ARBA" id="ARBA00022679"/>
    </source>
</evidence>
<evidence type="ECO:0000256" key="2">
    <source>
        <dbReference type="ARBA" id="ARBA00003213"/>
    </source>
</evidence>
<evidence type="ECO:0000256" key="5">
    <source>
        <dbReference type="ARBA" id="ARBA00022694"/>
    </source>
</evidence>
<dbReference type="Proteomes" id="UP000005540">
    <property type="component" value="Unassembled WGS sequence"/>
</dbReference>
<feature type="binding site" evidence="10">
    <location>
        <begin position="11"/>
        <end position="18"/>
    </location>
    <ligand>
        <name>ATP</name>
        <dbReference type="ChEBI" id="CHEBI:30616"/>
    </ligand>
</feature>
<dbReference type="GO" id="GO:0006400">
    <property type="term" value="P:tRNA modification"/>
    <property type="evidence" value="ECO:0007669"/>
    <property type="project" value="TreeGrafter"/>
</dbReference>
<comment type="caution">
    <text evidence="10">Lacks conserved residue(s) required for the propagation of feature annotation.</text>
</comment>
<dbReference type="NCBIfam" id="TIGR00174">
    <property type="entry name" value="miaA"/>
    <property type="match status" value="1"/>
</dbReference>
<keyword evidence="7 10" id="KW-0067">ATP-binding</keyword>
<evidence type="ECO:0000256" key="13">
    <source>
        <dbReference type="RuleBase" id="RU003785"/>
    </source>
</evidence>
<name>C4FJ63_9AQUI</name>
<evidence type="ECO:0000256" key="11">
    <source>
        <dbReference type="RuleBase" id="RU003783"/>
    </source>
</evidence>
<dbReference type="Pfam" id="PF01715">
    <property type="entry name" value="IPPT"/>
    <property type="match status" value="1"/>
</dbReference>
<evidence type="ECO:0000256" key="8">
    <source>
        <dbReference type="ARBA" id="ARBA00022842"/>
    </source>
</evidence>
<feature type="site" description="Interaction with substrate tRNA" evidence="10">
    <location>
        <position position="102"/>
    </location>
</feature>
<dbReference type="GO" id="GO:0005524">
    <property type="term" value="F:ATP binding"/>
    <property type="evidence" value="ECO:0007669"/>
    <property type="project" value="UniProtKB-UniRule"/>
</dbReference>
<dbReference type="RefSeq" id="WP_007546289.1">
    <property type="nucleotide sequence ID" value="NZ_ABZS01000044.1"/>
</dbReference>
<accession>C4FJ63</accession>
<evidence type="ECO:0000256" key="10">
    <source>
        <dbReference type="HAMAP-Rule" id="MF_00185"/>
    </source>
</evidence>
<sequence length="312" mass="36474">MEKTLMIVIAGATATGKTELGIKLAKLLDGEVISADSMMVYKYMDIGTAKPSVEEREGIEHYVIDVVLPSQNYSVKDYIEDFDKAVQKIREKGKIPIVVGGTWLYIQGVLYGLSDAPESDWTLREKLYSLDNLELYTQLQKVDPEYANKIHVNDKRRIVRALEVYYLTGKPFSFFINQHNFKSKRYNFLGFILERDRQELMDRIEKRVEKMFEKGLVEEVKKLVDMGFKDSLTSRQAIGYKEILPYLDKKISLEDAKKCIIENTKDFAKRQIRTFRNKTDFEKIEASKFEVNEILDYIYKKYNQEVRDVSTR</sequence>
<keyword evidence="5 10" id="KW-0819">tRNA processing</keyword>
<dbReference type="PANTHER" id="PTHR11088">
    <property type="entry name" value="TRNA DIMETHYLALLYLTRANSFERASE"/>
    <property type="match status" value="1"/>
</dbReference>
<dbReference type="PANTHER" id="PTHR11088:SF60">
    <property type="entry name" value="TRNA DIMETHYLALLYLTRANSFERASE"/>
    <property type="match status" value="1"/>
</dbReference>
<comment type="catalytic activity">
    <reaction evidence="9 10 11">
        <text>adenosine(37) in tRNA + dimethylallyl diphosphate = N(6)-dimethylallyladenosine(37) in tRNA + diphosphate</text>
        <dbReference type="Rhea" id="RHEA:26482"/>
        <dbReference type="Rhea" id="RHEA-COMP:10162"/>
        <dbReference type="Rhea" id="RHEA-COMP:10375"/>
        <dbReference type="ChEBI" id="CHEBI:33019"/>
        <dbReference type="ChEBI" id="CHEBI:57623"/>
        <dbReference type="ChEBI" id="CHEBI:74411"/>
        <dbReference type="ChEBI" id="CHEBI:74415"/>
        <dbReference type="EC" id="2.5.1.75"/>
    </reaction>
</comment>
<evidence type="ECO:0000313" key="14">
    <source>
        <dbReference type="EMBL" id="EEP60880.1"/>
    </source>
</evidence>
<comment type="cofactor">
    <cofactor evidence="1 10">
        <name>Mg(2+)</name>
        <dbReference type="ChEBI" id="CHEBI:18420"/>
    </cofactor>
</comment>
<feature type="region of interest" description="Interaction with substrate tRNA" evidence="10">
    <location>
        <begin position="36"/>
        <end position="39"/>
    </location>
</feature>
<dbReference type="EC" id="2.5.1.75" evidence="10"/>
<dbReference type="EMBL" id="ABZS01000044">
    <property type="protein sequence ID" value="EEP60880.1"/>
    <property type="molecule type" value="Genomic_DNA"/>
</dbReference>
<feature type="binding site" evidence="10">
    <location>
        <begin position="13"/>
        <end position="18"/>
    </location>
    <ligand>
        <name>substrate</name>
    </ligand>
</feature>
<evidence type="ECO:0000256" key="1">
    <source>
        <dbReference type="ARBA" id="ARBA00001946"/>
    </source>
</evidence>
<feature type="site" description="Interaction with substrate tRNA" evidence="10">
    <location>
        <position position="124"/>
    </location>
</feature>
<dbReference type="InterPro" id="IPR018022">
    <property type="entry name" value="IPT"/>
</dbReference>
<dbReference type="Gene3D" id="3.40.50.300">
    <property type="entry name" value="P-loop containing nucleotide triphosphate hydrolases"/>
    <property type="match status" value="1"/>
</dbReference>
<evidence type="ECO:0000256" key="6">
    <source>
        <dbReference type="ARBA" id="ARBA00022741"/>
    </source>
</evidence>
<dbReference type="InterPro" id="IPR027417">
    <property type="entry name" value="P-loop_NTPase"/>
</dbReference>
<dbReference type="AlphaFoldDB" id="C4FJ63"/>
<proteinExistence type="inferred from homology"/>
<evidence type="ECO:0000256" key="12">
    <source>
        <dbReference type="RuleBase" id="RU003784"/>
    </source>
</evidence>
<comment type="caution">
    <text evidence="14">The sequence shown here is derived from an EMBL/GenBank/DDBJ whole genome shotgun (WGS) entry which is preliminary data.</text>
</comment>
<keyword evidence="4 10" id="KW-0808">Transferase</keyword>
<comment type="function">
    <text evidence="2 10 12">Catalyzes the transfer of a dimethylallyl group onto the adenine at position 37 in tRNAs that read codons beginning with uridine, leading to the formation of N6-(dimethylallyl)adenosine (i(6)A).</text>
</comment>
<evidence type="ECO:0000256" key="9">
    <source>
        <dbReference type="ARBA" id="ARBA00049563"/>
    </source>
</evidence>
<gene>
    <name evidence="10 14" type="primary">miaA</name>
    <name evidence="14" type="ORF">SULYE_0605</name>
</gene>
<reference evidence="14 15" key="1">
    <citation type="submission" date="2009-04" db="EMBL/GenBank/DDBJ databases">
        <authorList>
            <person name="Reysenbach A.-L."/>
            <person name="Heidelberg J.F."/>
            <person name="Nelson W.C."/>
        </authorList>
    </citation>
    <scope>NUCLEOTIDE SEQUENCE [LARGE SCALE GENOMIC DNA]</scope>
    <source>
        <strain evidence="14 15">SS-5</strain>
    </source>
</reference>
<dbReference type="SUPFAM" id="SSF52540">
    <property type="entry name" value="P-loop containing nucleoside triphosphate hydrolases"/>
    <property type="match status" value="2"/>
</dbReference>
<evidence type="ECO:0000256" key="7">
    <source>
        <dbReference type="ARBA" id="ARBA00022840"/>
    </source>
</evidence>
<organism evidence="14 15">
    <name type="scientific">Sulfurihydrogenibium yellowstonense SS-5</name>
    <dbReference type="NCBI Taxonomy" id="432331"/>
    <lineage>
        <taxon>Bacteria</taxon>
        <taxon>Pseudomonadati</taxon>
        <taxon>Aquificota</taxon>
        <taxon>Aquificia</taxon>
        <taxon>Aquificales</taxon>
        <taxon>Hydrogenothermaceae</taxon>
        <taxon>Sulfurihydrogenibium</taxon>
    </lineage>
</organism>
<comment type="subunit">
    <text evidence="10">Monomer.</text>
</comment>